<feature type="transmembrane region" description="Helical" evidence="7">
    <location>
        <begin position="114"/>
        <end position="134"/>
    </location>
</feature>
<gene>
    <name evidence="9" type="ORF">C7438_1192</name>
</gene>
<evidence type="ECO:0000313" key="9">
    <source>
        <dbReference type="EMBL" id="RKQ84702.1"/>
    </source>
</evidence>
<dbReference type="GO" id="GO:0005886">
    <property type="term" value="C:plasma membrane"/>
    <property type="evidence" value="ECO:0007669"/>
    <property type="project" value="UniProtKB-SubCell"/>
</dbReference>
<keyword evidence="5 7" id="KW-1133">Transmembrane helix</keyword>
<reference evidence="9 10" key="1">
    <citation type="submission" date="2018-10" db="EMBL/GenBank/DDBJ databases">
        <title>Genomic Encyclopedia of Type Strains, Phase IV (KMG-IV): sequencing the most valuable type-strain genomes for metagenomic binning, comparative biology and taxonomic classification.</title>
        <authorList>
            <person name="Goeker M."/>
        </authorList>
    </citation>
    <scope>NUCLEOTIDE SEQUENCE [LARGE SCALE GENOMIC DNA]</scope>
    <source>
        <strain evidence="9 10">DSM 22653</strain>
    </source>
</reference>
<keyword evidence="10" id="KW-1185">Reference proteome</keyword>
<dbReference type="OrthoDB" id="9788108at2"/>
<feature type="transmembrane region" description="Helical" evidence="7">
    <location>
        <begin position="154"/>
        <end position="175"/>
    </location>
</feature>
<keyword evidence="2 7" id="KW-0813">Transport</keyword>
<evidence type="ECO:0000256" key="7">
    <source>
        <dbReference type="RuleBase" id="RU363032"/>
    </source>
</evidence>
<keyword evidence="3" id="KW-1003">Cell membrane</keyword>
<dbReference type="GO" id="GO:0055085">
    <property type="term" value="P:transmembrane transport"/>
    <property type="evidence" value="ECO:0007669"/>
    <property type="project" value="InterPro"/>
</dbReference>
<feature type="domain" description="ABC transmembrane type-1" evidence="8">
    <location>
        <begin position="75"/>
        <end position="289"/>
    </location>
</feature>
<evidence type="ECO:0000256" key="3">
    <source>
        <dbReference type="ARBA" id="ARBA00022475"/>
    </source>
</evidence>
<organism evidence="9 10">
    <name type="scientific">Brockia lithotrophica</name>
    <dbReference type="NCBI Taxonomy" id="933949"/>
    <lineage>
        <taxon>Bacteria</taxon>
        <taxon>Bacillati</taxon>
        <taxon>Bacillota</taxon>
        <taxon>Bacilli</taxon>
        <taxon>Bacillales</taxon>
        <taxon>Bacillales Family X. Incertae Sedis</taxon>
        <taxon>Brockia</taxon>
    </lineage>
</organism>
<dbReference type="PANTHER" id="PTHR30193">
    <property type="entry name" value="ABC TRANSPORTER PERMEASE PROTEIN"/>
    <property type="match status" value="1"/>
</dbReference>
<dbReference type="RefSeq" id="WP_121444442.1">
    <property type="nucleotide sequence ID" value="NZ_RBIJ01000003.1"/>
</dbReference>
<dbReference type="CDD" id="cd06261">
    <property type="entry name" value="TM_PBP2"/>
    <property type="match status" value="1"/>
</dbReference>
<dbReference type="PROSITE" id="PS50928">
    <property type="entry name" value="ABC_TM1"/>
    <property type="match status" value="1"/>
</dbReference>
<name>A0A660KW78_9BACL</name>
<keyword evidence="4 7" id="KW-0812">Transmembrane</keyword>
<evidence type="ECO:0000256" key="2">
    <source>
        <dbReference type="ARBA" id="ARBA00022448"/>
    </source>
</evidence>
<protein>
    <submittedName>
        <fullName evidence="9">Carbohydrate ABC transporter membrane protein 1 (CUT1 family)</fullName>
    </submittedName>
</protein>
<dbReference type="InterPro" id="IPR035906">
    <property type="entry name" value="MetI-like_sf"/>
</dbReference>
<comment type="similarity">
    <text evidence="7">Belongs to the binding-protein-dependent transport system permease family.</text>
</comment>
<comment type="caution">
    <text evidence="9">The sequence shown here is derived from an EMBL/GenBank/DDBJ whole genome shotgun (WGS) entry which is preliminary data.</text>
</comment>
<dbReference type="PANTHER" id="PTHR30193:SF37">
    <property type="entry name" value="INNER MEMBRANE ABC TRANSPORTER PERMEASE PROTEIN YCJO"/>
    <property type="match status" value="1"/>
</dbReference>
<proteinExistence type="inferred from homology"/>
<accession>A0A660KW78</accession>
<feature type="transmembrane region" description="Helical" evidence="7">
    <location>
        <begin position="79"/>
        <end position="102"/>
    </location>
</feature>
<comment type="subcellular location">
    <subcellularLocation>
        <location evidence="1 7">Cell membrane</location>
        <topology evidence="1 7">Multi-pass membrane protein</topology>
    </subcellularLocation>
</comment>
<dbReference type="AlphaFoldDB" id="A0A660KW78"/>
<evidence type="ECO:0000256" key="1">
    <source>
        <dbReference type="ARBA" id="ARBA00004651"/>
    </source>
</evidence>
<dbReference type="InterPro" id="IPR000515">
    <property type="entry name" value="MetI-like"/>
</dbReference>
<feature type="transmembrane region" description="Helical" evidence="7">
    <location>
        <begin position="12"/>
        <end position="36"/>
    </location>
</feature>
<keyword evidence="6 7" id="KW-0472">Membrane</keyword>
<evidence type="ECO:0000313" key="10">
    <source>
        <dbReference type="Proteomes" id="UP000267019"/>
    </source>
</evidence>
<dbReference type="InterPro" id="IPR051393">
    <property type="entry name" value="ABC_transporter_permease"/>
</dbReference>
<evidence type="ECO:0000259" key="8">
    <source>
        <dbReference type="PROSITE" id="PS50928"/>
    </source>
</evidence>
<evidence type="ECO:0000256" key="4">
    <source>
        <dbReference type="ARBA" id="ARBA00022692"/>
    </source>
</evidence>
<feature type="transmembrane region" description="Helical" evidence="7">
    <location>
        <begin position="261"/>
        <end position="288"/>
    </location>
</feature>
<dbReference type="SUPFAM" id="SSF161098">
    <property type="entry name" value="MetI-like"/>
    <property type="match status" value="1"/>
</dbReference>
<sequence>MRAFKQWRSPRTTGWVPFILIAPAALLLGVFVYLPLGYTFYLSFLRWNMISSVKKWAGLANYSAVLNAPEFWIALKNTVIYTIILFGIVFALPYFLAYGMAFRAPRVGKLLRGLYFLPSVLSLAVASILYLWLLHPLSGPIARFISLLGLDSPAWFSSFGWVIVAISLITAWKIFGYHLIVFLAGMTGIPRELIEAARIDNVSPWKIFWHIVRPLTSATALYVLVLTVVMGTQYVFVPIQILTGGGPDKGSTNLIFFTYQYAFQFFQTGRGAAAAVMVIFIFAAFLVLQKKVLEKGVYYEHE</sequence>
<feature type="transmembrane region" description="Helical" evidence="7">
    <location>
        <begin position="220"/>
        <end position="241"/>
    </location>
</feature>
<dbReference type="EMBL" id="RBIJ01000003">
    <property type="protein sequence ID" value="RKQ84702.1"/>
    <property type="molecule type" value="Genomic_DNA"/>
</dbReference>
<dbReference type="Proteomes" id="UP000267019">
    <property type="component" value="Unassembled WGS sequence"/>
</dbReference>
<evidence type="ECO:0000256" key="5">
    <source>
        <dbReference type="ARBA" id="ARBA00022989"/>
    </source>
</evidence>
<dbReference type="Gene3D" id="1.10.3720.10">
    <property type="entry name" value="MetI-like"/>
    <property type="match status" value="1"/>
</dbReference>
<evidence type="ECO:0000256" key="6">
    <source>
        <dbReference type="ARBA" id="ARBA00023136"/>
    </source>
</evidence>
<dbReference type="Pfam" id="PF00528">
    <property type="entry name" value="BPD_transp_1"/>
    <property type="match status" value="1"/>
</dbReference>